<reference evidence="7" key="1">
    <citation type="journal article" date="2014" name="Int. J. Syst. Evol. Microbiol.">
        <title>Complete genome sequence of Corynebacterium casei LMG S-19264T (=DSM 44701T), isolated from a smear-ripened cheese.</title>
        <authorList>
            <consortium name="US DOE Joint Genome Institute (JGI-PGF)"/>
            <person name="Walter F."/>
            <person name="Albersmeier A."/>
            <person name="Kalinowski J."/>
            <person name="Ruckert C."/>
        </authorList>
    </citation>
    <scope>NUCLEOTIDE SEQUENCE</scope>
    <source>
        <strain evidence="7">CGMCC 1.16012</strain>
    </source>
</reference>
<accession>A0A917EJE8</accession>
<organism evidence="7 8">
    <name type="scientific">Actibacterium pelagium</name>
    <dbReference type="NCBI Taxonomy" id="2029103"/>
    <lineage>
        <taxon>Bacteria</taxon>
        <taxon>Pseudomonadati</taxon>
        <taxon>Pseudomonadota</taxon>
        <taxon>Alphaproteobacteria</taxon>
        <taxon>Rhodobacterales</taxon>
        <taxon>Roseobacteraceae</taxon>
        <taxon>Actibacterium</taxon>
    </lineage>
</organism>
<protein>
    <recommendedName>
        <fullName evidence="6">Iron-binding zinc finger CDGSH type domain-containing protein</fullName>
    </recommendedName>
</protein>
<dbReference type="GO" id="GO:0046872">
    <property type="term" value="F:metal ion binding"/>
    <property type="evidence" value="ECO:0007669"/>
    <property type="project" value="UniProtKB-KW"/>
</dbReference>
<name>A0A917EJE8_9RHOB</name>
<feature type="domain" description="Iron-binding zinc finger CDGSH type" evidence="6">
    <location>
        <begin position="563"/>
        <end position="599"/>
    </location>
</feature>
<dbReference type="InterPro" id="IPR010693">
    <property type="entry name" value="Divergent_4Fe-4S_mono-cluster"/>
</dbReference>
<evidence type="ECO:0000256" key="1">
    <source>
        <dbReference type="ARBA" id="ARBA00022714"/>
    </source>
</evidence>
<dbReference type="Pfam" id="PF06902">
    <property type="entry name" value="Fer4_19"/>
    <property type="match status" value="1"/>
</dbReference>
<evidence type="ECO:0000256" key="2">
    <source>
        <dbReference type="ARBA" id="ARBA00022723"/>
    </source>
</evidence>
<evidence type="ECO:0000313" key="8">
    <source>
        <dbReference type="Proteomes" id="UP000606730"/>
    </source>
</evidence>
<dbReference type="Gene3D" id="3.40.5.90">
    <property type="entry name" value="CDGSH iron-sulfur domain, mitoNEET-type"/>
    <property type="match status" value="2"/>
</dbReference>
<dbReference type="Proteomes" id="UP000606730">
    <property type="component" value="Unassembled WGS sequence"/>
</dbReference>
<dbReference type="InterPro" id="IPR042216">
    <property type="entry name" value="MitoNEET_CISD"/>
</dbReference>
<dbReference type="Pfam" id="PF09360">
    <property type="entry name" value="zf-CDGSH"/>
    <property type="match status" value="2"/>
</dbReference>
<feature type="domain" description="Iron-binding zinc finger CDGSH type" evidence="6">
    <location>
        <begin position="641"/>
        <end position="675"/>
    </location>
</feature>
<dbReference type="InterPro" id="IPR018967">
    <property type="entry name" value="FeS-contain_CDGSH-typ"/>
</dbReference>
<keyword evidence="3" id="KW-0408">Iron</keyword>
<dbReference type="AlphaFoldDB" id="A0A917EJE8"/>
<dbReference type="SMART" id="SM00704">
    <property type="entry name" value="ZnF_CDGSH"/>
    <property type="match status" value="2"/>
</dbReference>
<dbReference type="Pfam" id="PF12902">
    <property type="entry name" value="Ferritin-like"/>
    <property type="match status" value="1"/>
</dbReference>
<dbReference type="InterPro" id="IPR026820">
    <property type="entry name" value="VioB/RebD_dom"/>
</dbReference>
<dbReference type="SUPFAM" id="SSF54862">
    <property type="entry name" value="4Fe-4S ferredoxins"/>
    <property type="match status" value="1"/>
</dbReference>
<keyword evidence="1" id="KW-0001">2Fe-2S</keyword>
<dbReference type="Gene3D" id="1.20.1260.10">
    <property type="match status" value="1"/>
</dbReference>
<comment type="caution">
    <text evidence="7">The sequence shown here is derived from an EMBL/GenBank/DDBJ whole genome shotgun (WGS) entry which is preliminary data.</text>
</comment>
<evidence type="ECO:0000256" key="4">
    <source>
        <dbReference type="ARBA" id="ARBA00023014"/>
    </source>
</evidence>
<evidence type="ECO:0000256" key="3">
    <source>
        <dbReference type="ARBA" id="ARBA00023004"/>
    </source>
</evidence>
<dbReference type="InterPro" id="IPR012347">
    <property type="entry name" value="Ferritin-like"/>
</dbReference>
<keyword evidence="8" id="KW-1185">Reference proteome</keyword>
<proteinExistence type="predicted"/>
<evidence type="ECO:0000259" key="6">
    <source>
        <dbReference type="SMART" id="SM00704"/>
    </source>
</evidence>
<dbReference type="EMBL" id="BMKN01000001">
    <property type="protein sequence ID" value="GGE48776.1"/>
    <property type="molecule type" value="Genomic_DNA"/>
</dbReference>
<feature type="region of interest" description="Disordered" evidence="5">
    <location>
        <begin position="440"/>
        <end position="467"/>
    </location>
</feature>
<gene>
    <name evidence="7" type="ORF">GCM10011517_15830</name>
</gene>
<sequence>MDRENAKFFALLGISIKNIPMGDGIMSEEPKIRIGDREELLFMLAEAAAIEHNVMCCYLYGIWSLKRGERDGLTPEQAKVVAAWKRHMTEVAVEEMTHLALVGNLTVAIGGSPHLSRPNFPIPAAYHAAEVDLELMGFSRALVDHAIFLERPEGVEMNDAPEFVHPAEYHRAAPKGMIMPSAQDYQTIGHLYRGIYHGFEVLARRYGEANLFSGDVADQISPADAPLPGLCTVTDLASAHDAIETIVEQGEGAPEHTEDSHYQKFLDLKDQFEKMVAQDPSFEPAFPVARNPVPTEPLDPDNQVWITDPHAAKVLDIGNSLYNMMLRFLVQGYGRDPGEADHKRLFITLSREMMSVLTPVGEYLASLPAGPENPGVNAGMTFSMVRDIGRLPSGRGEMRLLNERLHEIADHAGRAFPEGHELDSVEAALRGMADRIIVPGEPPKPPAVTAHDDRPKPVSADAVNDNDIVGHGDGKDMLLTFDTRRCIHARRCVLGAPKVFLSGVTGDWLFPDEMDTGALRGVCHSCPSGAITYDPKGDTPAEPVPEVNQVKIRENGPYAFRASLVVDGEPDGFRATLCRCGASKNKPYCDGSHVEAGFRASGEPETRQSEKLEVRDGDLEITPLPNGPLQVSGNLEICAGTGRNVDRVTTARLCRCGGSKTKPFCDNTHLKIGFKSDQ</sequence>
<reference evidence="7" key="2">
    <citation type="submission" date="2020-09" db="EMBL/GenBank/DDBJ databases">
        <authorList>
            <person name="Sun Q."/>
            <person name="Zhou Y."/>
        </authorList>
    </citation>
    <scope>NUCLEOTIDE SEQUENCE</scope>
    <source>
        <strain evidence="7">CGMCC 1.16012</strain>
    </source>
</reference>
<dbReference type="GO" id="GO:0051537">
    <property type="term" value="F:2 iron, 2 sulfur cluster binding"/>
    <property type="evidence" value="ECO:0007669"/>
    <property type="project" value="UniProtKB-KW"/>
</dbReference>
<evidence type="ECO:0000256" key="5">
    <source>
        <dbReference type="SAM" id="MobiDB-lite"/>
    </source>
</evidence>
<keyword evidence="4" id="KW-0411">Iron-sulfur</keyword>
<keyword evidence="2" id="KW-0479">Metal-binding</keyword>
<evidence type="ECO:0000313" key="7">
    <source>
        <dbReference type="EMBL" id="GGE48776.1"/>
    </source>
</evidence>
<dbReference type="PANTHER" id="PTHR34400:SF4">
    <property type="entry name" value="MEMBRANE PROTEIN"/>
    <property type="match status" value="1"/>
</dbReference>
<dbReference type="GO" id="GO:0005737">
    <property type="term" value="C:cytoplasm"/>
    <property type="evidence" value="ECO:0007669"/>
    <property type="project" value="UniProtKB-ARBA"/>
</dbReference>
<dbReference type="PANTHER" id="PTHR34400">
    <property type="match status" value="1"/>
</dbReference>